<dbReference type="EMBL" id="AY961434">
    <property type="protein sequence ID" value="AAY43380.1"/>
    <property type="molecule type" value="mRNA"/>
</dbReference>
<protein>
    <recommendedName>
        <fullName evidence="3">Secreted RxLR effector peptide protein</fullName>
    </recommendedName>
</protein>
<evidence type="ECO:0000313" key="2">
    <source>
        <dbReference type="EMBL" id="AAY43380.1"/>
    </source>
</evidence>
<proteinExistence type="evidence at transcript level"/>
<sequence length="53" mass="5750">MKLFRCLAVATLALTVSSSVAEETSVRARHMLAMGDESILLTRGSLRRGEQAD</sequence>
<feature type="chain" id="PRO_5004212387" description="Secreted RxLR effector peptide protein" evidence="1">
    <location>
        <begin position="22"/>
        <end position="53"/>
    </location>
</feature>
<evidence type="ECO:0008006" key="3">
    <source>
        <dbReference type="Google" id="ProtNLM"/>
    </source>
</evidence>
<reference evidence="2" key="1">
    <citation type="journal article" date="2006" name="Fungal Genet. Biol.">
        <title>Computational and comparative analyses of 150 full-length cDNA sequences from the oomycete plant pathogen Phytophthora infestans.</title>
        <authorList>
            <person name="Win J."/>
            <person name="Kanneganti T.D."/>
            <person name="Torto-Alalibo T."/>
            <person name="Kamoun S."/>
        </authorList>
    </citation>
    <scope>NUCLEOTIDE SEQUENCE</scope>
    <source>
        <strain evidence="2">88069</strain>
    </source>
</reference>
<feature type="signal peptide" evidence="1">
    <location>
        <begin position="1"/>
        <end position="21"/>
    </location>
</feature>
<dbReference type="AlphaFoldDB" id="Q2M427"/>
<evidence type="ECO:0000256" key="1">
    <source>
        <dbReference type="SAM" id="SignalP"/>
    </source>
</evidence>
<keyword evidence="1" id="KW-0732">Signal</keyword>
<accession>Q2M427</accession>
<name>Q2M427_PHYIN</name>
<organism evidence="2">
    <name type="scientific">Phytophthora infestans</name>
    <name type="common">Potato late blight agent</name>
    <name type="synonym">Botrytis infestans</name>
    <dbReference type="NCBI Taxonomy" id="4787"/>
    <lineage>
        <taxon>Eukaryota</taxon>
        <taxon>Sar</taxon>
        <taxon>Stramenopiles</taxon>
        <taxon>Oomycota</taxon>
        <taxon>Peronosporomycetes</taxon>
        <taxon>Peronosporales</taxon>
        <taxon>Peronosporaceae</taxon>
        <taxon>Phytophthora</taxon>
    </lineage>
</organism>